<evidence type="ECO:0000313" key="2">
    <source>
        <dbReference type="EMBL" id="RLU22361.1"/>
    </source>
</evidence>
<name>A0A3L8DPS4_OOCBI</name>
<organism evidence="2">
    <name type="scientific">Ooceraea biroi</name>
    <name type="common">Clonal raider ant</name>
    <name type="synonym">Cerapachys biroi</name>
    <dbReference type="NCBI Taxonomy" id="2015173"/>
    <lineage>
        <taxon>Eukaryota</taxon>
        <taxon>Metazoa</taxon>
        <taxon>Ecdysozoa</taxon>
        <taxon>Arthropoda</taxon>
        <taxon>Hexapoda</taxon>
        <taxon>Insecta</taxon>
        <taxon>Pterygota</taxon>
        <taxon>Neoptera</taxon>
        <taxon>Endopterygota</taxon>
        <taxon>Hymenoptera</taxon>
        <taxon>Apocrita</taxon>
        <taxon>Aculeata</taxon>
        <taxon>Formicoidea</taxon>
        <taxon>Formicidae</taxon>
        <taxon>Dorylinae</taxon>
        <taxon>Ooceraea</taxon>
    </lineage>
</organism>
<reference evidence="2" key="1">
    <citation type="journal article" date="2018" name="Genome Res.">
        <title>The genomic architecture and molecular evolution of ant odorant receptors.</title>
        <authorList>
            <person name="McKenzie S.K."/>
            <person name="Kronauer D.J.C."/>
        </authorList>
    </citation>
    <scope>NUCLEOTIDE SEQUENCE [LARGE SCALE GENOMIC DNA]</scope>
    <source>
        <strain evidence="2">Clonal line C1</strain>
    </source>
</reference>
<dbReference type="EMBL" id="QOIP01000005">
    <property type="protein sequence ID" value="RLU22361.1"/>
    <property type="molecule type" value="Genomic_DNA"/>
</dbReference>
<feature type="region of interest" description="Disordered" evidence="1">
    <location>
        <begin position="144"/>
        <end position="163"/>
    </location>
</feature>
<proteinExistence type="predicted"/>
<reference evidence="2" key="2">
    <citation type="submission" date="2018-07" db="EMBL/GenBank/DDBJ databases">
        <authorList>
            <person name="Mckenzie S.K."/>
            <person name="Kronauer D.J.C."/>
        </authorList>
    </citation>
    <scope>NUCLEOTIDE SEQUENCE</scope>
    <source>
        <strain evidence="2">Clonal line C1</strain>
    </source>
</reference>
<accession>A0A3L8DPS4</accession>
<dbReference type="AlphaFoldDB" id="A0A3L8DPS4"/>
<sequence>MNSEKEMNELYAIVRFDDGTSNSQKLIDLIPSSWIYEVEGKGYFCSYPDSTDYCYLDNWLSTLESAETCWDSYAITIIAYAKDLKQGKRRLRRALKTDNIKISDDNTCSNNNDKSVMILSKDLLEEHLNVIQPLFLNNDPSSISLSNSNSSQISTLKGKRKNI</sequence>
<feature type="compositionally biased region" description="Low complexity" evidence="1">
    <location>
        <begin position="144"/>
        <end position="154"/>
    </location>
</feature>
<dbReference type="Proteomes" id="UP000279307">
    <property type="component" value="Chromosome 5"/>
</dbReference>
<comment type="caution">
    <text evidence="2">The sequence shown here is derived from an EMBL/GenBank/DDBJ whole genome shotgun (WGS) entry which is preliminary data.</text>
</comment>
<gene>
    <name evidence="2" type="ORF">DMN91_004639</name>
</gene>
<evidence type="ECO:0000256" key="1">
    <source>
        <dbReference type="SAM" id="MobiDB-lite"/>
    </source>
</evidence>
<protein>
    <submittedName>
        <fullName evidence="2">Uncharacterized protein</fullName>
    </submittedName>
</protein>